<dbReference type="SMART" id="SM00354">
    <property type="entry name" value="HTH_LACI"/>
    <property type="match status" value="1"/>
</dbReference>
<accession>A0AAE3K457</accession>
<dbReference type="EMBL" id="JALEMU010000057">
    <property type="protein sequence ID" value="MCI5755358.1"/>
    <property type="molecule type" value="Genomic_DNA"/>
</dbReference>
<dbReference type="InterPro" id="IPR028082">
    <property type="entry name" value="Peripla_BP_I"/>
</dbReference>
<dbReference type="Gene3D" id="3.40.50.2300">
    <property type="match status" value="2"/>
</dbReference>
<dbReference type="PANTHER" id="PTHR30146:SF154">
    <property type="entry name" value="TRANSCRIPTION REGULATOR, MEMBER OF GALR FAMILY"/>
    <property type="match status" value="1"/>
</dbReference>
<dbReference type="SUPFAM" id="SSF47413">
    <property type="entry name" value="lambda repressor-like DNA-binding domains"/>
    <property type="match status" value="1"/>
</dbReference>
<organism evidence="5 6">
    <name type="scientific">Candidatus Colimorpha enterica</name>
    <dbReference type="NCBI Taxonomy" id="3083063"/>
    <lineage>
        <taxon>Bacteria</taxon>
        <taxon>Pseudomonadati</taxon>
        <taxon>Bacteroidota</taxon>
        <taxon>Bacteroidia</taxon>
        <taxon>Bacteroidales</taxon>
        <taxon>Candidatus Colimorpha</taxon>
    </lineage>
</organism>
<name>A0AAE3K457_9BACT</name>
<dbReference type="GO" id="GO:0000976">
    <property type="term" value="F:transcription cis-regulatory region binding"/>
    <property type="evidence" value="ECO:0007669"/>
    <property type="project" value="TreeGrafter"/>
</dbReference>
<dbReference type="Gene3D" id="1.10.260.40">
    <property type="entry name" value="lambda repressor-like DNA-binding domains"/>
    <property type="match status" value="1"/>
</dbReference>
<gene>
    <name evidence="5" type="ORF">MR241_03580</name>
</gene>
<dbReference type="PROSITE" id="PS00356">
    <property type="entry name" value="HTH_LACI_1"/>
    <property type="match status" value="1"/>
</dbReference>
<dbReference type="PANTHER" id="PTHR30146">
    <property type="entry name" value="LACI-RELATED TRANSCRIPTIONAL REPRESSOR"/>
    <property type="match status" value="1"/>
</dbReference>
<evidence type="ECO:0000256" key="2">
    <source>
        <dbReference type="ARBA" id="ARBA00023125"/>
    </source>
</evidence>
<reference evidence="5 6" key="1">
    <citation type="submission" date="2022-03" db="EMBL/GenBank/DDBJ databases">
        <title>Metagenome-assembled genomes from swine fecal metagenomes.</title>
        <authorList>
            <person name="Holman D.B."/>
            <person name="Kommadath A."/>
        </authorList>
    </citation>
    <scope>NUCLEOTIDE SEQUENCE [LARGE SCALE GENOMIC DNA]</scope>
    <source>
        <strain evidence="5">SUG147</strain>
    </source>
</reference>
<dbReference type="Pfam" id="PF00532">
    <property type="entry name" value="Peripla_BP_1"/>
    <property type="match status" value="1"/>
</dbReference>
<dbReference type="CDD" id="cd06267">
    <property type="entry name" value="PBP1_LacI_sugar_binding-like"/>
    <property type="match status" value="1"/>
</dbReference>
<keyword evidence="1" id="KW-0805">Transcription regulation</keyword>
<proteinExistence type="predicted"/>
<dbReference type="AlphaFoldDB" id="A0AAE3K457"/>
<dbReference type="PROSITE" id="PS50932">
    <property type="entry name" value="HTH_LACI_2"/>
    <property type="match status" value="1"/>
</dbReference>
<dbReference type="InterPro" id="IPR000843">
    <property type="entry name" value="HTH_LacI"/>
</dbReference>
<comment type="caution">
    <text evidence="5">The sequence shown here is derived from an EMBL/GenBank/DDBJ whole genome shotgun (WGS) entry which is preliminary data.</text>
</comment>
<evidence type="ECO:0000256" key="3">
    <source>
        <dbReference type="ARBA" id="ARBA00023163"/>
    </source>
</evidence>
<protein>
    <submittedName>
        <fullName evidence="5">LacI family transcriptional regulator</fullName>
    </submittedName>
</protein>
<keyword evidence="3" id="KW-0804">Transcription</keyword>
<dbReference type="SUPFAM" id="SSF53822">
    <property type="entry name" value="Periplasmic binding protein-like I"/>
    <property type="match status" value="1"/>
</dbReference>
<evidence type="ECO:0000256" key="1">
    <source>
        <dbReference type="ARBA" id="ARBA00023015"/>
    </source>
</evidence>
<dbReference type="Pfam" id="PF00356">
    <property type="entry name" value="LacI"/>
    <property type="match status" value="1"/>
</dbReference>
<dbReference type="GO" id="GO:0003700">
    <property type="term" value="F:DNA-binding transcription factor activity"/>
    <property type="evidence" value="ECO:0007669"/>
    <property type="project" value="TreeGrafter"/>
</dbReference>
<dbReference type="InterPro" id="IPR001761">
    <property type="entry name" value="Peripla_BP/Lac1_sug-bd_dom"/>
</dbReference>
<evidence type="ECO:0000259" key="4">
    <source>
        <dbReference type="PROSITE" id="PS50932"/>
    </source>
</evidence>
<feature type="domain" description="HTH lacI-type" evidence="4">
    <location>
        <begin position="3"/>
        <end position="57"/>
    </location>
</feature>
<dbReference type="CDD" id="cd01392">
    <property type="entry name" value="HTH_LacI"/>
    <property type="match status" value="1"/>
</dbReference>
<dbReference type="InterPro" id="IPR010982">
    <property type="entry name" value="Lambda_DNA-bd_dom_sf"/>
</dbReference>
<evidence type="ECO:0000313" key="5">
    <source>
        <dbReference type="EMBL" id="MCI5755358.1"/>
    </source>
</evidence>
<keyword evidence="2" id="KW-0238">DNA-binding</keyword>
<dbReference type="Proteomes" id="UP001139365">
    <property type="component" value="Unassembled WGS sequence"/>
</dbReference>
<sequence length="326" mass="35619">MRVTLKDIAAEVGVTVGTVSHVLNGHDDISEATKKKVLEAAEKLGYVSDGVAGSLRSGKTGTVAVIVPDISNFLISRQIKAIESAVSKSGYTAVIFNTNEDPATERQAIRTAYGKRVDGILICPVQSFRGNNIAFLQKTGIPFVLFSRFFRDIDTDYVCSDDVKGGYIAAQYLIDRGCRSSLFVGAAGELECSEDRYAGVCRAFRYAGLHAPVLITADPKGGEGEAVADMYWRNRSGFDSMIIFSDIMAFDIEAAMLAKGYKSGNIPIISFDISHAFMRLPFPHVSVGMVDESLPEEAFAILLRRMNGDIGNRIHRLIDVEVREFH</sequence>
<evidence type="ECO:0000313" key="6">
    <source>
        <dbReference type="Proteomes" id="UP001139365"/>
    </source>
</evidence>